<dbReference type="Gene3D" id="1.25.40.10">
    <property type="entry name" value="Tetratricopeptide repeat domain"/>
    <property type="match status" value="3"/>
</dbReference>
<keyword evidence="6" id="KW-1185">Reference proteome</keyword>
<evidence type="ECO:0008006" key="7">
    <source>
        <dbReference type="Google" id="ProtNLM"/>
    </source>
</evidence>
<feature type="repeat" description="PPR" evidence="3">
    <location>
        <begin position="268"/>
        <end position="302"/>
    </location>
</feature>
<feature type="compositionally biased region" description="Pro residues" evidence="4">
    <location>
        <begin position="24"/>
        <end position="45"/>
    </location>
</feature>
<dbReference type="PANTHER" id="PTHR46128:SF356">
    <property type="entry name" value="PENTACOTRIPEPTIDE-REPEAT REGION OF PRORP DOMAIN-CONTAINING PROTEIN"/>
    <property type="match status" value="1"/>
</dbReference>
<dbReference type="NCBIfam" id="TIGR00756">
    <property type="entry name" value="PPR"/>
    <property type="match status" value="5"/>
</dbReference>
<evidence type="ECO:0000256" key="4">
    <source>
        <dbReference type="SAM" id="MobiDB-lite"/>
    </source>
</evidence>
<organism evidence="5 6">
    <name type="scientific">Zingiber officinale</name>
    <name type="common">Ginger</name>
    <name type="synonym">Amomum zingiber</name>
    <dbReference type="NCBI Taxonomy" id="94328"/>
    <lineage>
        <taxon>Eukaryota</taxon>
        <taxon>Viridiplantae</taxon>
        <taxon>Streptophyta</taxon>
        <taxon>Embryophyta</taxon>
        <taxon>Tracheophyta</taxon>
        <taxon>Spermatophyta</taxon>
        <taxon>Magnoliopsida</taxon>
        <taxon>Liliopsida</taxon>
        <taxon>Zingiberales</taxon>
        <taxon>Zingiberaceae</taxon>
        <taxon>Zingiber</taxon>
    </lineage>
</organism>
<dbReference type="Pfam" id="PF13041">
    <property type="entry name" value="PPR_2"/>
    <property type="match status" value="2"/>
</dbReference>
<gene>
    <name evidence="5" type="ORF">ZIOFF_059728</name>
</gene>
<proteinExistence type="inferred from homology"/>
<evidence type="ECO:0000256" key="1">
    <source>
        <dbReference type="ARBA" id="ARBA00007626"/>
    </source>
</evidence>
<feature type="repeat" description="PPR" evidence="3">
    <location>
        <begin position="233"/>
        <end position="267"/>
    </location>
</feature>
<evidence type="ECO:0000313" key="5">
    <source>
        <dbReference type="EMBL" id="KAG6483088.1"/>
    </source>
</evidence>
<dbReference type="EMBL" id="JACMSC010000016">
    <property type="protein sequence ID" value="KAG6483088.1"/>
    <property type="molecule type" value="Genomic_DNA"/>
</dbReference>
<keyword evidence="2" id="KW-0677">Repeat</keyword>
<reference evidence="5 6" key="1">
    <citation type="submission" date="2020-08" db="EMBL/GenBank/DDBJ databases">
        <title>Plant Genome Project.</title>
        <authorList>
            <person name="Zhang R.-G."/>
        </authorList>
    </citation>
    <scope>NUCLEOTIDE SEQUENCE [LARGE SCALE GENOMIC DNA]</scope>
    <source>
        <tissue evidence="5">Rhizome</tissue>
    </source>
</reference>
<feature type="repeat" description="PPR" evidence="3">
    <location>
        <begin position="373"/>
        <end position="407"/>
    </location>
</feature>
<dbReference type="InterPro" id="IPR011990">
    <property type="entry name" value="TPR-like_helical_dom_sf"/>
</dbReference>
<feature type="repeat" description="PPR" evidence="3">
    <location>
        <begin position="338"/>
        <end position="372"/>
    </location>
</feature>
<name>A0A8J5FAP8_ZINOF</name>
<accession>A0A8J5FAP8</accession>
<evidence type="ECO:0000256" key="3">
    <source>
        <dbReference type="PROSITE-ProRule" id="PRU00708"/>
    </source>
</evidence>
<sequence length="538" mass="58625">MGKFPHGLRYVTRLPSDFLTPNPSLSPPPPSPSPSPSPSPPPRTPFPKKKPRNTSKRPSTVATPAPPPYQHLFRSPLLSDAISAFDTLTSSSPVEPNSIIQSFCNAGASPADALAFFRHVSSSGLVTELGRSAFHVLIGHSCLHPSAPKLSPLLDQMSAAGFPPDAASADLAVRALFSASRLDDACELIRGPLAAVTDRFTYNYLIRRVARFRPISSVYALMDQFRQAGLHPDLVTYTNLIDAVCRGKNLREATRLLSLLSDAGFKPDCYLYNVIMKGYCMVDQCGEVMEVYNKMKDEGIQPDLVTFNTLVFGLSKAGMLAQAKKFLNIMAEMGHFPDVVTYTSLMNGLCRKGDALGALKLLGEMEEKGCTPNECTYNTLLMGLCKAKCLSNAVQLYQVMITKGMKLENASYATFMRTLCRANKIAEAYEVFDYAIQSKSSTDVTAYMALESSLKSLNKTKDDLAQSRACSEDIHDCSRHCGCSGGLVILGTDRSGGAAAGSALPTARPRSTETVSRMEAGSLPRSFLSSYYRYWFQR</sequence>
<dbReference type="SUPFAM" id="SSF81901">
    <property type="entry name" value="HCP-like"/>
    <property type="match status" value="1"/>
</dbReference>
<protein>
    <recommendedName>
        <fullName evidence="7">Pentatricopeptide repeat-containing protein</fullName>
    </recommendedName>
</protein>
<comment type="similarity">
    <text evidence="1">Belongs to the PPR family. P subfamily.</text>
</comment>
<evidence type="ECO:0000313" key="6">
    <source>
        <dbReference type="Proteomes" id="UP000734854"/>
    </source>
</evidence>
<dbReference type="Proteomes" id="UP000734854">
    <property type="component" value="Unassembled WGS sequence"/>
</dbReference>
<dbReference type="InterPro" id="IPR002885">
    <property type="entry name" value="PPR_rpt"/>
</dbReference>
<dbReference type="InterPro" id="IPR050872">
    <property type="entry name" value="PPR_P_subfamily"/>
</dbReference>
<dbReference type="Pfam" id="PF12854">
    <property type="entry name" value="PPR_1"/>
    <property type="match status" value="1"/>
</dbReference>
<feature type="compositionally biased region" description="Basic residues" evidence="4">
    <location>
        <begin position="46"/>
        <end position="55"/>
    </location>
</feature>
<dbReference type="PROSITE" id="PS51375">
    <property type="entry name" value="PPR"/>
    <property type="match status" value="5"/>
</dbReference>
<feature type="region of interest" description="Disordered" evidence="4">
    <location>
        <begin position="1"/>
        <end position="69"/>
    </location>
</feature>
<feature type="repeat" description="PPR" evidence="3">
    <location>
        <begin position="303"/>
        <end position="337"/>
    </location>
</feature>
<dbReference type="AlphaFoldDB" id="A0A8J5FAP8"/>
<comment type="caution">
    <text evidence="5">The sequence shown here is derived from an EMBL/GenBank/DDBJ whole genome shotgun (WGS) entry which is preliminary data.</text>
</comment>
<evidence type="ECO:0000256" key="2">
    <source>
        <dbReference type="ARBA" id="ARBA00022737"/>
    </source>
</evidence>
<dbReference type="PANTHER" id="PTHR46128">
    <property type="entry name" value="MITOCHONDRIAL GROUP I INTRON SPLICING FACTOR CCM1"/>
    <property type="match status" value="1"/>
</dbReference>